<reference evidence="2 3" key="1">
    <citation type="journal article" date="2014" name="Genome Announc.">
        <title>Draft Genome Sequences of Marine Flavobacterium Nonlabens Strains NR17, NR24, NR27, NR32, NR33, and Ara13.</title>
        <authorList>
            <person name="Nakanishi M."/>
            <person name="Meirelles P."/>
            <person name="Suzuki R."/>
            <person name="Takatani N."/>
            <person name="Mino S."/>
            <person name="Suda W."/>
            <person name="Oshima K."/>
            <person name="Hattori M."/>
            <person name="Ohkuma M."/>
            <person name="Hosokawa M."/>
            <person name="Miyashita K."/>
            <person name="Thompson F.L."/>
            <person name="Niwa A."/>
            <person name="Sawabe T."/>
            <person name="Sawabe T."/>
        </authorList>
    </citation>
    <scope>NUCLEOTIDE SEQUENCE [LARGE SCALE GENOMIC DNA]</scope>
    <source>
        <strain evidence="3">JCM19296</strain>
    </source>
</reference>
<protein>
    <submittedName>
        <fullName evidence="2">Uncharacterized protein</fullName>
    </submittedName>
</protein>
<evidence type="ECO:0000256" key="1">
    <source>
        <dbReference type="SAM" id="Phobius"/>
    </source>
</evidence>
<proteinExistence type="predicted"/>
<evidence type="ECO:0000313" key="2">
    <source>
        <dbReference type="EMBL" id="GAK76188.1"/>
    </source>
</evidence>
<keyword evidence="1" id="KW-1133">Transmembrane helix</keyword>
<dbReference type="EMBL" id="BBLG01000003">
    <property type="protein sequence ID" value="GAK76188.1"/>
    <property type="molecule type" value="Genomic_DNA"/>
</dbReference>
<keyword evidence="1" id="KW-0812">Transmembrane</keyword>
<gene>
    <name evidence="2" type="ORF">JCM19296_1785</name>
</gene>
<keyword evidence="1" id="KW-0472">Membrane</keyword>
<comment type="caution">
    <text evidence="2">The sequence shown here is derived from an EMBL/GenBank/DDBJ whole genome shotgun (WGS) entry which is preliminary data.</text>
</comment>
<evidence type="ECO:0000313" key="3">
    <source>
        <dbReference type="Proteomes" id="UP000028980"/>
    </source>
</evidence>
<dbReference type="AlphaFoldDB" id="A0A081DB92"/>
<sequence>MSAMMITIILVTFFSMLTALFLSIRYWIHLILVVFLSLLSEDRQKRMHKYVWKYLSPPESKKLKDRYLIFEEDKAA</sequence>
<accession>A0A081DB92</accession>
<dbReference type="Proteomes" id="UP000028980">
    <property type="component" value="Unassembled WGS sequence"/>
</dbReference>
<feature type="transmembrane region" description="Helical" evidence="1">
    <location>
        <begin position="6"/>
        <end position="39"/>
    </location>
</feature>
<organism evidence="2 3">
    <name type="scientific">Nonlabens ulvanivorans</name>
    <name type="common">Persicivirga ulvanivorans</name>
    <dbReference type="NCBI Taxonomy" id="906888"/>
    <lineage>
        <taxon>Bacteria</taxon>
        <taxon>Pseudomonadati</taxon>
        <taxon>Bacteroidota</taxon>
        <taxon>Flavobacteriia</taxon>
        <taxon>Flavobacteriales</taxon>
        <taxon>Flavobacteriaceae</taxon>
        <taxon>Nonlabens</taxon>
    </lineage>
</organism>
<name>A0A081DB92_NONUL</name>